<dbReference type="RefSeq" id="WP_170861024.1">
    <property type="nucleotide sequence ID" value="NZ_FOEE01000005.1"/>
</dbReference>
<dbReference type="InterPro" id="IPR009057">
    <property type="entry name" value="Homeodomain-like_sf"/>
</dbReference>
<gene>
    <name evidence="4" type="ORF">SAMN05660991_01853</name>
</gene>
<dbReference type="AlphaFoldDB" id="A0A1H8SUK5"/>
<evidence type="ECO:0000256" key="1">
    <source>
        <dbReference type="ARBA" id="ARBA00023125"/>
    </source>
</evidence>
<keyword evidence="1 2" id="KW-0238">DNA-binding</keyword>
<protein>
    <submittedName>
        <fullName evidence="4">Transcriptional regulator, TetR family</fullName>
    </submittedName>
</protein>
<dbReference type="GO" id="GO:0003677">
    <property type="term" value="F:DNA binding"/>
    <property type="evidence" value="ECO:0007669"/>
    <property type="project" value="UniProtKB-UniRule"/>
</dbReference>
<sequence length="201" mass="21647">MQTDGAATLADAKRRAAEQHVLDAVRRHVVRHGLDATMEELAAASGLSRRTLFRMFASRERLIGAAFEAGFADLAQELPAYDGDLERWVAALCRTAHQLNASHGPGYWEFTSRADLPAELAASQHQRRLLQRATARDLADTMWRAAGRDGAPADTLVACVGAHLSAHFTAAVTTDLGSTWEAAAEIAARAVLAELDRHAPA</sequence>
<evidence type="ECO:0000259" key="3">
    <source>
        <dbReference type="PROSITE" id="PS50977"/>
    </source>
</evidence>
<dbReference type="EMBL" id="FOEE01000005">
    <property type="protein sequence ID" value="SEO82372.1"/>
    <property type="molecule type" value="Genomic_DNA"/>
</dbReference>
<dbReference type="Proteomes" id="UP000198960">
    <property type="component" value="Unassembled WGS sequence"/>
</dbReference>
<evidence type="ECO:0000313" key="5">
    <source>
        <dbReference type="Proteomes" id="UP000198960"/>
    </source>
</evidence>
<proteinExistence type="predicted"/>
<evidence type="ECO:0000256" key="2">
    <source>
        <dbReference type="PROSITE-ProRule" id="PRU00335"/>
    </source>
</evidence>
<feature type="domain" description="HTH tetR-type" evidence="3">
    <location>
        <begin position="15"/>
        <end position="74"/>
    </location>
</feature>
<name>A0A1H8SUK5_9ACTN</name>
<keyword evidence="5" id="KW-1185">Reference proteome</keyword>
<accession>A0A1H8SUK5</accession>
<feature type="DNA-binding region" description="H-T-H motif" evidence="2">
    <location>
        <begin position="37"/>
        <end position="56"/>
    </location>
</feature>
<dbReference type="InterPro" id="IPR001647">
    <property type="entry name" value="HTH_TetR"/>
</dbReference>
<organism evidence="4 5">
    <name type="scientific">Trujillonella endophytica</name>
    <dbReference type="NCBI Taxonomy" id="673521"/>
    <lineage>
        <taxon>Bacteria</taxon>
        <taxon>Bacillati</taxon>
        <taxon>Actinomycetota</taxon>
        <taxon>Actinomycetes</taxon>
        <taxon>Geodermatophilales</taxon>
        <taxon>Geodermatophilaceae</taxon>
        <taxon>Trujillonella</taxon>
    </lineage>
</organism>
<dbReference type="STRING" id="673521.SAMN05660991_01853"/>
<dbReference type="PROSITE" id="PS50977">
    <property type="entry name" value="HTH_TETR_2"/>
    <property type="match status" value="1"/>
</dbReference>
<dbReference type="SUPFAM" id="SSF46689">
    <property type="entry name" value="Homeodomain-like"/>
    <property type="match status" value="1"/>
</dbReference>
<dbReference type="Gene3D" id="1.10.357.10">
    <property type="entry name" value="Tetracycline Repressor, domain 2"/>
    <property type="match status" value="1"/>
</dbReference>
<dbReference type="Pfam" id="PF00440">
    <property type="entry name" value="TetR_N"/>
    <property type="match status" value="1"/>
</dbReference>
<evidence type="ECO:0000313" key="4">
    <source>
        <dbReference type="EMBL" id="SEO82372.1"/>
    </source>
</evidence>
<reference evidence="5" key="1">
    <citation type="submission" date="2016-10" db="EMBL/GenBank/DDBJ databases">
        <authorList>
            <person name="Varghese N."/>
            <person name="Submissions S."/>
        </authorList>
    </citation>
    <scope>NUCLEOTIDE SEQUENCE [LARGE SCALE GENOMIC DNA]</scope>
    <source>
        <strain evidence="5">DSM 45413</strain>
    </source>
</reference>